<evidence type="ECO:0000313" key="6">
    <source>
        <dbReference type="Proteomes" id="UP000294832"/>
    </source>
</evidence>
<feature type="DNA-binding region" description="OmpR/PhoB-type" evidence="2">
    <location>
        <begin position="1"/>
        <end position="98"/>
    </location>
</feature>
<dbReference type="InterPro" id="IPR016032">
    <property type="entry name" value="Sig_transdc_resp-reg_C-effctor"/>
</dbReference>
<dbReference type="EMBL" id="SLWF01000032">
    <property type="protein sequence ID" value="TCN79605.1"/>
    <property type="molecule type" value="Genomic_DNA"/>
</dbReference>
<evidence type="ECO:0000259" key="4">
    <source>
        <dbReference type="PROSITE" id="PS51755"/>
    </source>
</evidence>
<keyword evidence="6" id="KW-1185">Reference proteome</keyword>
<evidence type="ECO:0000313" key="5">
    <source>
        <dbReference type="EMBL" id="TCN79605.1"/>
    </source>
</evidence>
<evidence type="ECO:0000256" key="3">
    <source>
        <dbReference type="SAM" id="Phobius"/>
    </source>
</evidence>
<keyword evidence="3" id="KW-0472">Membrane</keyword>
<dbReference type="PROSITE" id="PS51755">
    <property type="entry name" value="OMPR_PHOB"/>
    <property type="match status" value="1"/>
</dbReference>
<dbReference type="GO" id="GO:0006355">
    <property type="term" value="P:regulation of DNA-templated transcription"/>
    <property type="evidence" value="ECO:0007669"/>
    <property type="project" value="InterPro"/>
</dbReference>
<feature type="transmembrane region" description="Helical" evidence="3">
    <location>
        <begin position="124"/>
        <end position="144"/>
    </location>
</feature>
<keyword evidence="3" id="KW-1133">Transmembrane helix</keyword>
<reference evidence="5 6" key="1">
    <citation type="submission" date="2019-03" db="EMBL/GenBank/DDBJ databases">
        <title>Freshwater and sediment microbial communities from various areas in North America, analyzing microbe dynamics in response to fracking.</title>
        <authorList>
            <person name="Lamendella R."/>
        </authorList>
    </citation>
    <scope>NUCLEOTIDE SEQUENCE [LARGE SCALE GENOMIC DNA]</scope>
    <source>
        <strain evidence="5 6">74A</strain>
    </source>
</reference>
<dbReference type="Pfam" id="PF00486">
    <property type="entry name" value="Trans_reg_C"/>
    <property type="match status" value="1"/>
</dbReference>
<accession>A0A4R2FF94</accession>
<dbReference type="SMART" id="SM00862">
    <property type="entry name" value="Trans_reg_C"/>
    <property type="match status" value="1"/>
</dbReference>
<protein>
    <submittedName>
        <fullName evidence="5">Transcriptional regulator</fullName>
    </submittedName>
</protein>
<dbReference type="GO" id="GO:0003677">
    <property type="term" value="F:DNA binding"/>
    <property type="evidence" value="ECO:0007669"/>
    <property type="project" value="UniProtKB-UniRule"/>
</dbReference>
<dbReference type="Gene3D" id="1.10.10.10">
    <property type="entry name" value="Winged helix-like DNA-binding domain superfamily/Winged helix DNA-binding domain"/>
    <property type="match status" value="1"/>
</dbReference>
<keyword evidence="1 2" id="KW-0238">DNA-binding</keyword>
<feature type="domain" description="OmpR/PhoB-type" evidence="4">
    <location>
        <begin position="1"/>
        <end position="98"/>
    </location>
</feature>
<evidence type="ECO:0000256" key="2">
    <source>
        <dbReference type="PROSITE-ProRule" id="PRU01091"/>
    </source>
</evidence>
<dbReference type="RefSeq" id="WP_133040183.1">
    <property type="nucleotide sequence ID" value="NZ_SLWF01000032.1"/>
</dbReference>
<dbReference type="OrthoDB" id="5904978at2"/>
<dbReference type="GO" id="GO:0000160">
    <property type="term" value="P:phosphorelay signal transduction system"/>
    <property type="evidence" value="ECO:0007669"/>
    <property type="project" value="InterPro"/>
</dbReference>
<dbReference type="CDD" id="cd00383">
    <property type="entry name" value="trans_reg_C"/>
    <property type="match status" value="1"/>
</dbReference>
<organism evidence="5 6">
    <name type="scientific">Shewanella fodinae</name>
    <dbReference type="NCBI Taxonomy" id="552357"/>
    <lineage>
        <taxon>Bacteria</taxon>
        <taxon>Pseudomonadati</taxon>
        <taxon>Pseudomonadota</taxon>
        <taxon>Gammaproteobacteria</taxon>
        <taxon>Alteromonadales</taxon>
        <taxon>Shewanellaceae</taxon>
        <taxon>Shewanella</taxon>
    </lineage>
</organism>
<sequence length="426" mass="48452">MQPLTPYLALDNKAQQLLDQRDNSVIPLSYSEAQILHCLLQRPEAIISKEELLAVGWPDRVVALTSLTQCVSTLRKKLEPYPEIQLKTVARRGYELTISESSHVHMLAINDGRAIRKALVGVSWSVKLFGITLLTLLLCLWWYFSDAHVMLKHLHHWQADRQILLNVGGFHGMARLYHLDSVTSLHPSMWQKHLAPEGNHIEGMTHFGAFAAADGNNYSFTICPGADTGECAGEGIINITAIKAEPAGLNMQQFIPLSKQMEQRIRYNRIILPPAESNAEVTEHNYHADIYFPVAGELLVRTDLSMSLVYEDSDSGQFYFSACLTDQNCITTPIKYQLRGRFRQYHSEISGQPADVFQVTVTQKELIKPDNVSHSAMDFYREIRKHDIRDEELYFYRIYSDNKTAVWLVPLMGNIVAWTTYNQVSL</sequence>
<name>A0A4R2FF94_9GAMM</name>
<dbReference type="Proteomes" id="UP000294832">
    <property type="component" value="Unassembled WGS sequence"/>
</dbReference>
<dbReference type="SUPFAM" id="SSF46894">
    <property type="entry name" value="C-terminal effector domain of the bipartite response regulators"/>
    <property type="match status" value="1"/>
</dbReference>
<evidence type="ECO:0000256" key="1">
    <source>
        <dbReference type="ARBA" id="ARBA00023125"/>
    </source>
</evidence>
<dbReference type="InterPro" id="IPR036388">
    <property type="entry name" value="WH-like_DNA-bd_sf"/>
</dbReference>
<proteinExistence type="predicted"/>
<keyword evidence="3" id="KW-0812">Transmembrane</keyword>
<dbReference type="AlphaFoldDB" id="A0A4R2FF94"/>
<dbReference type="InterPro" id="IPR001867">
    <property type="entry name" value="OmpR/PhoB-type_DNA-bd"/>
</dbReference>
<comment type="caution">
    <text evidence="5">The sequence shown here is derived from an EMBL/GenBank/DDBJ whole genome shotgun (WGS) entry which is preliminary data.</text>
</comment>
<gene>
    <name evidence="5" type="ORF">EDC91_13223</name>
</gene>